<feature type="domain" description="GP-PDE" evidence="2">
    <location>
        <begin position="344"/>
        <end position="572"/>
    </location>
</feature>
<dbReference type="InterPro" id="IPR018476">
    <property type="entry name" value="GlyceroP-diester-Pdiesterase_M"/>
</dbReference>
<feature type="transmembrane region" description="Helical" evidence="1">
    <location>
        <begin position="130"/>
        <end position="154"/>
    </location>
</feature>
<dbReference type="Proteomes" id="UP001596310">
    <property type="component" value="Unassembled WGS sequence"/>
</dbReference>
<feature type="transmembrane region" description="Helical" evidence="1">
    <location>
        <begin position="27"/>
        <end position="47"/>
    </location>
</feature>
<dbReference type="EMBL" id="JBHSSM010000027">
    <property type="protein sequence ID" value="MFC6316222.1"/>
    <property type="molecule type" value="Genomic_DNA"/>
</dbReference>
<dbReference type="Gene3D" id="3.20.20.190">
    <property type="entry name" value="Phosphatidylinositol (PI) phosphodiesterase"/>
    <property type="match status" value="1"/>
</dbReference>
<dbReference type="InterPro" id="IPR017946">
    <property type="entry name" value="PLC-like_Pdiesterase_TIM-brl"/>
</dbReference>
<comment type="caution">
    <text evidence="3">The sequence shown here is derived from an EMBL/GenBank/DDBJ whole genome shotgun (WGS) entry which is preliminary data.</text>
</comment>
<evidence type="ECO:0000256" key="1">
    <source>
        <dbReference type="SAM" id="Phobius"/>
    </source>
</evidence>
<keyword evidence="1" id="KW-0472">Membrane</keyword>
<feature type="transmembrane region" description="Helical" evidence="1">
    <location>
        <begin position="54"/>
        <end position="75"/>
    </location>
</feature>
<dbReference type="RefSeq" id="WP_125602240.1">
    <property type="nucleotide sequence ID" value="NZ_JBHSSM010000027.1"/>
</dbReference>
<gene>
    <name evidence="3" type="ORF">ACFQHW_11660</name>
</gene>
<protein>
    <submittedName>
        <fullName evidence="3">Glycerophosphoryl diester phosphodiesterase membrane domain-containing protein</fullName>
    </submittedName>
</protein>
<dbReference type="Pfam" id="PF10110">
    <property type="entry name" value="GPDPase_memb"/>
    <property type="match status" value="1"/>
</dbReference>
<dbReference type="CDD" id="cd08579">
    <property type="entry name" value="GDPD_memb_like"/>
    <property type="match status" value="1"/>
</dbReference>
<feature type="transmembrane region" description="Helical" evidence="1">
    <location>
        <begin position="232"/>
        <end position="253"/>
    </location>
</feature>
<dbReference type="PROSITE" id="PS51704">
    <property type="entry name" value="GP_PDE"/>
    <property type="match status" value="1"/>
</dbReference>
<evidence type="ECO:0000313" key="3">
    <source>
        <dbReference type="EMBL" id="MFC6316222.1"/>
    </source>
</evidence>
<reference evidence="4" key="1">
    <citation type="journal article" date="2019" name="Int. J. Syst. Evol. Microbiol.">
        <title>The Global Catalogue of Microorganisms (GCM) 10K type strain sequencing project: providing services to taxonomists for standard genome sequencing and annotation.</title>
        <authorList>
            <consortium name="The Broad Institute Genomics Platform"/>
            <consortium name="The Broad Institute Genome Sequencing Center for Infectious Disease"/>
            <person name="Wu L."/>
            <person name="Ma J."/>
        </authorList>
    </citation>
    <scope>NUCLEOTIDE SEQUENCE [LARGE SCALE GENOMIC DNA]</scope>
    <source>
        <strain evidence="4">CCM 8897</strain>
    </source>
</reference>
<name>A0ABW1UTI2_9LACO</name>
<feature type="transmembrane region" description="Helical" evidence="1">
    <location>
        <begin position="174"/>
        <end position="194"/>
    </location>
</feature>
<proteinExistence type="predicted"/>
<dbReference type="PANTHER" id="PTHR46211:SF8">
    <property type="entry name" value="PHOSPHODIESTERASE"/>
    <property type="match status" value="1"/>
</dbReference>
<keyword evidence="1" id="KW-1133">Transmembrane helix</keyword>
<evidence type="ECO:0000313" key="4">
    <source>
        <dbReference type="Proteomes" id="UP001596310"/>
    </source>
</evidence>
<sequence>MSKTKKHRRLFPSIRFWSASNHLFWRYWPQILIFSVLLNFFVSLLVMSMRQLTGWLLIKFNVAYLSYTNLVSVAFQHPWLLVTLLLLLVVILALVYWQFTIFILFVNDLSQDQRPHFRRLLRRAGHKFKLLNFKTFLFLTLFFILMLPVLSSFFSTPLLGKVVIPDFIMAFIDVHLWYPWIIAALYLVSLYLGLRYLYVLPLMVLYDEPITQARKHSWDLTRKNNWRNFRKGAVSLLFASALFGLLNSLLFWLQSAFDLTNFAFVGANLTMLLTALVTLLFGSYTTMILLLLMQPALPRPLPATEQPHHPHFWRYLTGVVCGAYLLTLGLFNYGYLKDLTSTQPLVISHRGVDGGNGVQNTIPALVKTAQKKPDFVEMDVQETKDGQYICFHDPTLRALAGRRERPQDLTLAQLQRITVKENGHSAKIPSFDDYLAQAMRLDQKLLIEYKASPKDSPDAVKNFINRYRNRIKENQGQVQSLDYQTVATVKAESAGTFTAYIMPYNFAFPNTDMNAYAMEVTTLNSTFVDQAHARKQLVYSWDVNDVSTLNRMMYFNVDGIITDRLTDMRQHLHDNQQRPQYASLMSNYRDIANLLWND</sequence>
<keyword evidence="1" id="KW-0812">Transmembrane</keyword>
<organism evidence="3 4">
    <name type="scientific">Lapidilactobacillus achengensis</name>
    <dbReference type="NCBI Taxonomy" id="2486000"/>
    <lineage>
        <taxon>Bacteria</taxon>
        <taxon>Bacillati</taxon>
        <taxon>Bacillota</taxon>
        <taxon>Bacilli</taxon>
        <taxon>Lactobacillales</taxon>
        <taxon>Lactobacillaceae</taxon>
        <taxon>Lapidilactobacillus</taxon>
    </lineage>
</organism>
<feature type="transmembrane region" description="Helical" evidence="1">
    <location>
        <begin position="312"/>
        <end position="335"/>
    </location>
</feature>
<feature type="transmembrane region" description="Helical" evidence="1">
    <location>
        <begin position="265"/>
        <end position="292"/>
    </location>
</feature>
<dbReference type="SUPFAM" id="SSF51695">
    <property type="entry name" value="PLC-like phosphodiesterases"/>
    <property type="match status" value="1"/>
</dbReference>
<dbReference type="InterPro" id="IPR030395">
    <property type="entry name" value="GP_PDE_dom"/>
</dbReference>
<feature type="transmembrane region" description="Helical" evidence="1">
    <location>
        <begin position="81"/>
        <end position="109"/>
    </location>
</feature>
<dbReference type="PANTHER" id="PTHR46211">
    <property type="entry name" value="GLYCEROPHOSPHORYL DIESTER PHOSPHODIESTERASE"/>
    <property type="match status" value="1"/>
</dbReference>
<evidence type="ECO:0000259" key="2">
    <source>
        <dbReference type="PROSITE" id="PS51704"/>
    </source>
</evidence>
<keyword evidence="4" id="KW-1185">Reference proteome</keyword>
<dbReference type="Pfam" id="PF03009">
    <property type="entry name" value="GDPD"/>
    <property type="match status" value="1"/>
</dbReference>
<accession>A0ABW1UTI2</accession>